<dbReference type="PATRIC" id="fig|59750.3.peg.5772"/>
<sequence length="185" mass="20464">MFIDEAQETSSRDHRANWMQHPAVQRITLALLALVVLMAVPPHAAADSDLTLKDPWTSSCNKDKTAIDKRSMTRDDGFTAGEVTVYYSPSCQTNWLEVYTPIGINDTNRGVGVNMFIGLTTAPWTNDSPEYRYGNHGQLTNEFRTMMIHAPGATCIHYWAGISDYYAAPEGDPLLGTTTDKTICG</sequence>
<dbReference type="EMBL" id="LGTW01000042">
    <property type="protein sequence ID" value="KWX19541.1"/>
    <property type="molecule type" value="Genomic_DNA"/>
</dbReference>
<accession>A0A132PB30</accession>
<protein>
    <recommendedName>
        <fullName evidence="3">DUF2690 domain-containing protein</fullName>
    </recommendedName>
</protein>
<dbReference type="AlphaFoldDB" id="A0A132PB30"/>
<evidence type="ECO:0000313" key="1">
    <source>
        <dbReference type="EMBL" id="KWX19541.1"/>
    </source>
</evidence>
<reference evidence="1 2" key="1">
    <citation type="submission" date="2015-07" db="EMBL/GenBank/DDBJ databases">
        <title>A draft genome sequence of Mycobacterium wolinskyi.</title>
        <authorList>
            <person name="de Man T.J."/>
            <person name="Perry K.A."/>
            <person name="Coulliette A.D."/>
            <person name="Jensen B."/>
            <person name="Toney N.C."/>
            <person name="Limbago B.M."/>
            <person name="Noble-Wang J."/>
        </authorList>
    </citation>
    <scope>NUCLEOTIDE SEQUENCE [LARGE SCALE GENOMIC DNA]</scope>
    <source>
        <strain evidence="1 2">CDC_01</strain>
    </source>
</reference>
<dbReference type="Proteomes" id="UP000070612">
    <property type="component" value="Unassembled WGS sequence"/>
</dbReference>
<gene>
    <name evidence="1" type="ORF">AFM11_35210</name>
</gene>
<organism evidence="1 2">
    <name type="scientific">Mycolicibacterium wolinskyi</name>
    <dbReference type="NCBI Taxonomy" id="59750"/>
    <lineage>
        <taxon>Bacteria</taxon>
        <taxon>Bacillati</taxon>
        <taxon>Actinomycetota</taxon>
        <taxon>Actinomycetes</taxon>
        <taxon>Mycobacteriales</taxon>
        <taxon>Mycobacteriaceae</taxon>
        <taxon>Mycolicibacterium</taxon>
    </lineage>
</organism>
<evidence type="ECO:0008006" key="3">
    <source>
        <dbReference type="Google" id="ProtNLM"/>
    </source>
</evidence>
<dbReference type="RefSeq" id="WP_067859712.1">
    <property type="nucleotide sequence ID" value="NZ_LGTW01000042.1"/>
</dbReference>
<comment type="caution">
    <text evidence="1">The sequence shown here is derived from an EMBL/GenBank/DDBJ whole genome shotgun (WGS) entry which is preliminary data.</text>
</comment>
<name>A0A132PB30_9MYCO</name>
<proteinExistence type="predicted"/>
<keyword evidence="2" id="KW-1185">Reference proteome</keyword>
<evidence type="ECO:0000313" key="2">
    <source>
        <dbReference type="Proteomes" id="UP000070612"/>
    </source>
</evidence>